<gene>
    <name evidence="9" type="ORF">APZ18_13370</name>
</gene>
<feature type="transmembrane region" description="Helical" evidence="8">
    <location>
        <begin position="191"/>
        <end position="211"/>
    </location>
</feature>
<keyword evidence="6" id="KW-0406">Ion transport</keyword>
<sequence>MFHTLNKELSTTQIIALGFLGAIFIGALILCLPFSSADGNFTPFIDALFTSTTSVCVTGLVVVNTAIHWSLFGKIVILILIQLGGLGIVSFVTGIMMVAGSRITLSDRLLLEDALNLSTLKGLVRFLKFIFRGTFIIEIIGAICYSFVFVPDFGLIKGLWFSIFHAVSAFCNAGIDLLGANSLEPYISNPWINFVTMFLIVSGGIGFIVWMDLKATVKNYFQNKISVKKSLQKLRLHTKITLITTAILILGGALLIFVLEYTNTDTIGKLSFFDKIVASLFQSVTLRTAGFATFSQSGLRHGTVLLCYFLMFIGGSSIGTAGGIKTTTVATLFLSTRAIVKGKTHLVVFRKNIPHQTVTKALAVTMVSISFLLLASVGLYQAEGGSMVDVVYETTSAIATVGLTRDYTSKLHLLGKLIIIICMYLGRIGPISMVIFFNKERKNDFVSFPHEDINVG</sequence>
<proteinExistence type="predicted"/>
<keyword evidence="7 8" id="KW-0472">Membrane</keyword>
<evidence type="ECO:0000256" key="1">
    <source>
        <dbReference type="ARBA" id="ARBA00004651"/>
    </source>
</evidence>
<dbReference type="GO" id="GO:0030001">
    <property type="term" value="P:metal ion transport"/>
    <property type="evidence" value="ECO:0007669"/>
    <property type="project" value="UniProtKB-ARBA"/>
</dbReference>
<evidence type="ECO:0000313" key="9">
    <source>
        <dbReference type="EMBL" id="KQC84293.1"/>
    </source>
</evidence>
<evidence type="ECO:0000256" key="8">
    <source>
        <dbReference type="SAM" id="Phobius"/>
    </source>
</evidence>
<keyword evidence="10" id="KW-1185">Reference proteome</keyword>
<evidence type="ECO:0000313" key="10">
    <source>
        <dbReference type="Proteomes" id="UP000050833"/>
    </source>
</evidence>
<dbReference type="InterPro" id="IPR003445">
    <property type="entry name" value="Cat_transpt"/>
</dbReference>
<dbReference type="GO" id="GO:0008324">
    <property type="term" value="F:monoatomic cation transmembrane transporter activity"/>
    <property type="evidence" value="ECO:0007669"/>
    <property type="project" value="InterPro"/>
</dbReference>
<keyword evidence="2" id="KW-0813">Transport</keyword>
<feature type="transmembrane region" description="Helical" evidence="8">
    <location>
        <begin position="44"/>
        <end position="69"/>
    </location>
</feature>
<feature type="transmembrane region" description="Helical" evidence="8">
    <location>
        <begin position="305"/>
        <end position="324"/>
    </location>
</feature>
<dbReference type="PANTHER" id="PTHR32024">
    <property type="entry name" value="TRK SYSTEM POTASSIUM UPTAKE PROTEIN TRKG-RELATED"/>
    <property type="match status" value="1"/>
</dbReference>
<feature type="transmembrane region" description="Helical" evidence="8">
    <location>
        <begin position="160"/>
        <end position="179"/>
    </location>
</feature>
<keyword evidence="3" id="KW-1003">Cell membrane</keyword>
<dbReference type="Pfam" id="PF02386">
    <property type="entry name" value="TrkH"/>
    <property type="match status" value="1"/>
</dbReference>
<name>A0AAW3JMT3_9FIRM</name>
<dbReference type="EMBL" id="LLKB01000006">
    <property type="protein sequence ID" value="KQC84293.1"/>
    <property type="molecule type" value="Genomic_DNA"/>
</dbReference>
<evidence type="ECO:0000256" key="6">
    <source>
        <dbReference type="ARBA" id="ARBA00023065"/>
    </source>
</evidence>
<feature type="transmembrane region" description="Helical" evidence="8">
    <location>
        <begin position="75"/>
        <end position="99"/>
    </location>
</feature>
<dbReference type="GO" id="GO:0005886">
    <property type="term" value="C:plasma membrane"/>
    <property type="evidence" value="ECO:0007669"/>
    <property type="project" value="UniProtKB-SubCell"/>
</dbReference>
<evidence type="ECO:0000256" key="3">
    <source>
        <dbReference type="ARBA" id="ARBA00022475"/>
    </source>
</evidence>
<reference evidence="9 10" key="1">
    <citation type="submission" date="2015-10" db="EMBL/GenBank/DDBJ databases">
        <title>Butyribacter intestini gen. nov., sp. nov., a butyric acid-producing bacterium of the family Lachnospiraceae isolated from the human faeces.</title>
        <authorList>
            <person name="Zou Y."/>
            <person name="Xue W."/>
            <person name="Luo G."/>
            <person name="Lv M."/>
        </authorList>
    </citation>
    <scope>NUCLEOTIDE SEQUENCE [LARGE SCALE GENOMIC DNA]</scope>
    <source>
        <strain evidence="9 10">TF01-11</strain>
    </source>
</reference>
<dbReference type="RefSeq" id="WP_055945807.1">
    <property type="nucleotide sequence ID" value="NZ_LLKB01000006.1"/>
</dbReference>
<evidence type="ECO:0000256" key="7">
    <source>
        <dbReference type="ARBA" id="ARBA00023136"/>
    </source>
</evidence>
<organism evidence="9 10">
    <name type="scientific">Butyribacter intestini</name>
    <dbReference type="NCBI Taxonomy" id="1703332"/>
    <lineage>
        <taxon>Bacteria</taxon>
        <taxon>Bacillati</taxon>
        <taxon>Bacillota</taxon>
        <taxon>Clostridia</taxon>
        <taxon>Lachnospirales</taxon>
        <taxon>Lachnospiraceae</taxon>
        <taxon>Butyribacter</taxon>
    </lineage>
</organism>
<evidence type="ECO:0000256" key="5">
    <source>
        <dbReference type="ARBA" id="ARBA00022989"/>
    </source>
</evidence>
<dbReference type="Proteomes" id="UP000050833">
    <property type="component" value="Unassembled WGS sequence"/>
</dbReference>
<keyword evidence="5 8" id="KW-1133">Transmembrane helix</keyword>
<feature type="transmembrane region" description="Helical" evidence="8">
    <location>
        <begin position="129"/>
        <end position="148"/>
    </location>
</feature>
<feature type="transmembrane region" description="Helical" evidence="8">
    <location>
        <begin position="240"/>
        <end position="259"/>
    </location>
</feature>
<accession>A0AAW3JMT3</accession>
<comment type="caution">
    <text evidence="9">The sequence shown here is derived from an EMBL/GenBank/DDBJ whole genome shotgun (WGS) entry which is preliminary data.</text>
</comment>
<feature type="transmembrane region" description="Helical" evidence="8">
    <location>
        <begin position="417"/>
        <end position="437"/>
    </location>
</feature>
<dbReference type="AlphaFoldDB" id="A0AAW3JMT3"/>
<keyword evidence="4 8" id="KW-0812">Transmembrane</keyword>
<comment type="subcellular location">
    <subcellularLocation>
        <location evidence="1">Cell membrane</location>
        <topology evidence="1">Multi-pass membrane protein</topology>
    </subcellularLocation>
</comment>
<dbReference type="PANTHER" id="PTHR32024:SF1">
    <property type="entry name" value="KTR SYSTEM POTASSIUM UPTAKE PROTEIN B"/>
    <property type="match status" value="1"/>
</dbReference>
<evidence type="ECO:0000256" key="4">
    <source>
        <dbReference type="ARBA" id="ARBA00022692"/>
    </source>
</evidence>
<evidence type="ECO:0000256" key="2">
    <source>
        <dbReference type="ARBA" id="ARBA00022448"/>
    </source>
</evidence>
<feature type="transmembrane region" description="Helical" evidence="8">
    <location>
        <begin position="361"/>
        <end position="382"/>
    </location>
</feature>
<protein>
    <submittedName>
        <fullName evidence="9">Potassium transporter KtrB</fullName>
    </submittedName>
</protein>
<feature type="transmembrane region" description="Helical" evidence="8">
    <location>
        <begin position="12"/>
        <end position="32"/>
    </location>
</feature>